<dbReference type="KEGG" id="aro:B0909_10460"/>
<protein>
    <submittedName>
        <fullName evidence="1">Uncharacterized protein</fullName>
    </submittedName>
</protein>
<reference evidence="1 2" key="1">
    <citation type="submission" date="2020-06" db="EMBL/GenBank/DDBJ databases">
        <authorList>
            <person name="De Coninck B."/>
            <person name="Ibrahim H."/>
        </authorList>
    </citation>
    <scope>NUCLEOTIDE SEQUENCE [LARGE SCALE GENOMIC DNA]</scope>
    <source>
        <strain evidence="1">Ag_rhizogenes_K599</strain>
    </source>
</reference>
<comment type="caution">
    <text evidence="1">The sequence shown here is derived from an EMBL/GenBank/DDBJ whole genome shotgun (WGS) entry which is preliminary data.</text>
</comment>
<dbReference type="RefSeq" id="WP_065114908.1">
    <property type="nucleotide sequence ID" value="NZ_CAICSX020000001.1"/>
</dbReference>
<dbReference type="Proteomes" id="UP000528185">
    <property type="component" value="Unassembled WGS sequence"/>
</dbReference>
<proteinExistence type="predicted"/>
<evidence type="ECO:0000313" key="1">
    <source>
        <dbReference type="EMBL" id="CAD0210257.1"/>
    </source>
</evidence>
<sequence length="102" mass="11574">MMTAIAIDWYNAEYEFAVHDAAEVDHPSYPHVMCVWIEELRKCPDARWVYSVDIPDMQSRDKDGYPQRLRSLASGIVHTREEAVAAVEDAICRIVSGPVLVP</sequence>
<name>A0AAN1ZZU2_RHIRH</name>
<gene>
    <name evidence="1" type="ORF">AGRHK599_LOCUS272</name>
</gene>
<dbReference type="EMBL" id="CAICSX020000001">
    <property type="protein sequence ID" value="CAD0210257.1"/>
    <property type="molecule type" value="Genomic_DNA"/>
</dbReference>
<evidence type="ECO:0000313" key="2">
    <source>
        <dbReference type="Proteomes" id="UP000528185"/>
    </source>
</evidence>
<dbReference type="AlphaFoldDB" id="A0AAN1ZZU2"/>
<accession>A0AAN1ZZU2</accession>
<organism evidence="1 2">
    <name type="scientific">Rhizobium rhizogenes</name>
    <name type="common">Agrobacterium rhizogenes</name>
    <dbReference type="NCBI Taxonomy" id="359"/>
    <lineage>
        <taxon>Bacteria</taxon>
        <taxon>Pseudomonadati</taxon>
        <taxon>Pseudomonadota</taxon>
        <taxon>Alphaproteobacteria</taxon>
        <taxon>Hyphomicrobiales</taxon>
        <taxon>Rhizobiaceae</taxon>
        <taxon>Rhizobium/Agrobacterium group</taxon>
        <taxon>Rhizobium</taxon>
    </lineage>
</organism>